<dbReference type="PANTHER" id="PTHR46193">
    <property type="entry name" value="6-PHOSPHOGLUCONATE PHOSPHATASE"/>
    <property type="match status" value="1"/>
</dbReference>
<organism evidence="5 6">
    <name type="scientific">Stenotrophomonas maltophilia</name>
    <name type="common">Pseudomonas maltophilia</name>
    <name type="synonym">Xanthomonas maltophilia</name>
    <dbReference type="NCBI Taxonomy" id="40324"/>
    <lineage>
        <taxon>Bacteria</taxon>
        <taxon>Pseudomonadati</taxon>
        <taxon>Pseudomonadota</taxon>
        <taxon>Gammaproteobacteria</taxon>
        <taxon>Lysobacterales</taxon>
        <taxon>Lysobacteraceae</taxon>
        <taxon>Stenotrophomonas</taxon>
        <taxon>Stenotrophomonas maltophilia group</taxon>
    </lineage>
</organism>
<dbReference type="GO" id="GO:0016787">
    <property type="term" value="F:hydrolase activity"/>
    <property type="evidence" value="ECO:0007669"/>
    <property type="project" value="UniProtKB-KW"/>
</dbReference>
<dbReference type="SFLD" id="SFLDS00003">
    <property type="entry name" value="Haloacid_Dehalogenase"/>
    <property type="match status" value="1"/>
</dbReference>
<keyword evidence="4" id="KW-0460">Magnesium</keyword>
<evidence type="ECO:0000313" key="6">
    <source>
        <dbReference type="Proteomes" id="UP000092256"/>
    </source>
</evidence>
<dbReference type="Gene3D" id="1.10.150.240">
    <property type="entry name" value="Putative phosphatase, domain 2"/>
    <property type="match status" value="1"/>
</dbReference>
<evidence type="ECO:0000256" key="3">
    <source>
        <dbReference type="ARBA" id="ARBA00022723"/>
    </source>
</evidence>
<comment type="similarity">
    <text evidence="2">Belongs to the HAD-like hydrolase superfamily. CbbY/CbbZ/Gph/YieH family.</text>
</comment>
<dbReference type="InterPro" id="IPR023214">
    <property type="entry name" value="HAD_sf"/>
</dbReference>
<keyword evidence="5" id="KW-0378">Hydrolase</keyword>
<dbReference type="Pfam" id="PF00702">
    <property type="entry name" value="Hydrolase"/>
    <property type="match status" value="1"/>
</dbReference>
<dbReference type="InterPro" id="IPR023198">
    <property type="entry name" value="PGP-like_dom2"/>
</dbReference>
<dbReference type="SFLD" id="SFLDG01129">
    <property type="entry name" value="C1.5:_HAD__Beta-PGM__Phosphata"/>
    <property type="match status" value="1"/>
</dbReference>
<protein>
    <submittedName>
        <fullName evidence="5">HAD family hydrolase</fullName>
    </submittedName>
</protein>
<gene>
    <name evidence="5" type="ORF">A9K58_06205</name>
</gene>
<dbReference type="NCBIfam" id="TIGR01509">
    <property type="entry name" value="HAD-SF-IA-v3"/>
    <property type="match status" value="1"/>
</dbReference>
<comment type="caution">
    <text evidence="5">The sequence shown here is derived from an EMBL/GenBank/DDBJ whole genome shotgun (WGS) entry which is preliminary data.</text>
</comment>
<sequence>MSRFPFDAVLFDCDGVLVDSEPLVARVLSEMLTERGWPLTPAQAGEVFLGQSVAHLAGLIEERTGKPFTQEWLEAFRQQRNRALEQDLQAIQGAPQAVRAIATASGGRIACASGADLHKVKLQLDKVGLLDVFGANVFSGQDLPRTKPHPDVYLAAAAALGVDPTRCAVIEDTVTGATAGVAAGATVFGFSEGGPHHSTPEALRAVGARVIFQRMEDLPGLLAAFAADAVA</sequence>
<dbReference type="OrthoDB" id="9800058at2"/>
<name>A0A1A6Y0P3_STEMA</name>
<keyword evidence="3" id="KW-0479">Metal-binding</keyword>
<evidence type="ECO:0000256" key="4">
    <source>
        <dbReference type="ARBA" id="ARBA00022842"/>
    </source>
</evidence>
<evidence type="ECO:0000256" key="1">
    <source>
        <dbReference type="ARBA" id="ARBA00001946"/>
    </source>
</evidence>
<accession>A0A1A6Y0P3</accession>
<dbReference type="InterPro" id="IPR051600">
    <property type="entry name" value="Beta-PGM-like"/>
</dbReference>
<evidence type="ECO:0000256" key="2">
    <source>
        <dbReference type="ARBA" id="ARBA00006171"/>
    </source>
</evidence>
<dbReference type="AlphaFoldDB" id="A0A1A6Y0P3"/>
<evidence type="ECO:0000313" key="5">
    <source>
        <dbReference type="EMBL" id="OBU68409.1"/>
    </source>
</evidence>
<dbReference type="Proteomes" id="UP000092256">
    <property type="component" value="Unassembled WGS sequence"/>
</dbReference>
<dbReference type="SFLD" id="SFLDG01135">
    <property type="entry name" value="C1.5.6:_HAD__Beta-PGM__Phospha"/>
    <property type="match status" value="1"/>
</dbReference>
<dbReference type="PANTHER" id="PTHR46193:SF10">
    <property type="entry name" value="6-PHOSPHOGLUCONATE PHOSPHATASE"/>
    <property type="match status" value="1"/>
</dbReference>
<dbReference type="GO" id="GO:0046872">
    <property type="term" value="F:metal ion binding"/>
    <property type="evidence" value="ECO:0007669"/>
    <property type="project" value="UniProtKB-KW"/>
</dbReference>
<dbReference type="Gene3D" id="3.40.50.1000">
    <property type="entry name" value="HAD superfamily/HAD-like"/>
    <property type="match status" value="1"/>
</dbReference>
<comment type="cofactor">
    <cofactor evidence="1">
        <name>Mg(2+)</name>
        <dbReference type="ChEBI" id="CHEBI:18420"/>
    </cofactor>
</comment>
<dbReference type="SUPFAM" id="SSF56784">
    <property type="entry name" value="HAD-like"/>
    <property type="match status" value="1"/>
</dbReference>
<dbReference type="InterPro" id="IPR006439">
    <property type="entry name" value="HAD-SF_hydro_IA"/>
</dbReference>
<proteinExistence type="inferred from homology"/>
<reference evidence="5 6" key="1">
    <citation type="submission" date="2016-05" db="EMBL/GenBank/DDBJ databases">
        <title>Draft Genome Sequences of Stenotrophomonas maltophilia Strains Sm32COP, Sm41DVV, Sm46PAILV, SmF3, SmF22, SmSOFb1 and SmCVFa1, Isolated from Different Manures, in France.</title>
        <authorList>
            <person name="Nazaret S."/>
            <person name="Bodilis J."/>
        </authorList>
    </citation>
    <scope>NUCLEOTIDE SEQUENCE [LARGE SCALE GENOMIC DNA]</scope>
    <source>
        <strain evidence="5 6">Sm46PAILV</strain>
    </source>
</reference>
<dbReference type="InterPro" id="IPR036412">
    <property type="entry name" value="HAD-like_sf"/>
</dbReference>
<dbReference type="RefSeq" id="WP_065198531.1">
    <property type="nucleotide sequence ID" value="NZ_LYVJ01000004.1"/>
</dbReference>
<dbReference type="EMBL" id="LYVJ01000004">
    <property type="protein sequence ID" value="OBU68409.1"/>
    <property type="molecule type" value="Genomic_DNA"/>
</dbReference>